<proteinExistence type="predicted"/>
<accession>A0A024GRA5</accession>
<reference evidence="1 2" key="1">
    <citation type="submission" date="2012-05" db="EMBL/GenBank/DDBJ databases">
        <title>Recombination and specialization in a pathogen metapopulation.</title>
        <authorList>
            <person name="Gardiner A."/>
            <person name="Kemen E."/>
            <person name="Schultz-Larsen T."/>
            <person name="MacLean D."/>
            <person name="Van Oosterhout C."/>
            <person name="Jones J.D.G."/>
        </authorList>
    </citation>
    <scope>NUCLEOTIDE SEQUENCE [LARGE SCALE GENOMIC DNA]</scope>
    <source>
        <strain evidence="1 2">Ac Nc2</strain>
    </source>
</reference>
<dbReference type="Proteomes" id="UP000053237">
    <property type="component" value="Unassembled WGS sequence"/>
</dbReference>
<organism evidence="1 2">
    <name type="scientific">Albugo candida</name>
    <dbReference type="NCBI Taxonomy" id="65357"/>
    <lineage>
        <taxon>Eukaryota</taxon>
        <taxon>Sar</taxon>
        <taxon>Stramenopiles</taxon>
        <taxon>Oomycota</taxon>
        <taxon>Peronosporomycetes</taxon>
        <taxon>Albuginales</taxon>
        <taxon>Albuginaceae</taxon>
        <taxon>Albugo</taxon>
    </lineage>
</organism>
<keyword evidence="2" id="KW-1185">Reference proteome</keyword>
<dbReference type="AlphaFoldDB" id="A0A024GRA5"/>
<comment type="caution">
    <text evidence="1">The sequence shown here is derived from an EMBL/GenBank/DDBJ whole genome shotgun (WGS) entry which is preliminary data.</text>
</comment>
<protein>
    <submittedName>
        <fullName evidence="1">Uncharacterized protein</fullName>
    </submittedName>
</protein>
<dbReference type="EMBL" id="CAIX01000272">
    <property type="protein sequence ID" value="CCI49093.1"/>
    <property type="molecule type" value="Genomic_DNA"/>
</dbReference>
<evidence type="ECO:0000313" key="2">
    <source>
        <dbReference type="Proteomes" id="UP000053237"/>
    </source>
</evidence>
<evidence type="ECO:0000313" key="1">
    <source>
        <dbReference type="EMBL" id="CCI49093.1"/>
    </source>
</evidence>
<dbReference type="InParanoid" id="A0A024GRA5"/>
<sequence>MNLNQGKTNTGGKYRYIESSCINNSTISAKYEERNKFDIEEIDRVRQHLDQQRMIFQSQAEKNAEMDETKITTAFCRTKYGFCLSRGSSKVSMTHIDK</sequence>
<name>A0A024GRA5_9STRA</name>
<gene>
    <name evidence="1" type="ORF">BN9_103470</name>
</gene>